<dbReference type="InParanoid" id="K5WFY8"/>
<sequence length="535" mass="59659">METTNQLLAYGISSGTVDVSANPLIHRKITRILTAEESPSSLNSARWINALFFVSLVLGLAAALLGILAKQWLREYMHWNSPLALPRENILVREMRFEAWQMWNVAATISAIPALLEAAMILFLVGMVILLWTLDDIVAIVVTVIVAIFLLVVAVFTVLPIFSRRCPYKSPTSWALVTTFHALSASIEWAKDNIWVLWRRWETLTAAHRDWSLQKVFKEVVHGNSLSGREFQFVLWPSALPKNWRERDLGTCRATDVRVGEWWSTRLDALPAAKEALAKEKIHLGEDGELMGTPQPEDVPDEAARELVTYVTETAFLLRALSWVQMSSQDVRVGAYIAQAVESIRRDISKDAAARWSSGIYATANWCIIASLQDGTIYQPHLALFHGKVKNSRTSITEVRAGLDVSMAGDQLTVPSSEGKSWLEVRRTRGSAQGIHSMLARMLAVDFNRFSTDVTGTDSALRVRRLMELYAVVSDHDVSMPLPATESRNSASLRPLINAQPRSCPAGARSLIFVMACQLSRVTFDTENKKLGRSS</sequence>
<evidence type="ECO:0000313" key="3">
    <source>
        <dbReference type="EMBL" id="EKM58230.1"/>
    </source>
</evidence>
<evidence type="ECO:0000256" key="1">
    <source>
        <dbReference type="SAM" id="Phobius"/>
    </source>
</evidence>
<dbReference type="Pfam" id="PF20153">
    <property type="entry name" value="DUF6535"/>
    <property type="match status" value="1"/>
</dbReference>
<accession>K5WFY8</accession>
<dbReference type="HOGENOM" id="CLU_509105_0_0_1"/>
<dbReference type="STRING" id="650164.K5WFY8"/>
<keyword evidence="1" id="KW-0812">Transmembrane</keyword>
<dbReference type="AlphaFoldDB" id="K5WFY8"/>
<dbReference type="OrthoDB" id="10445362at2759"/>
<keyword evidence="1" id="KW-0472">Membrane</keyword>
<protein>
    <recommendedName>
        <fullName evidence="2">DUF6535 domain-containing protein</fullName>
    </recommendedName>
</protein>
<evidence type="ECO:0000259" key="2">
    <source>
        <dbReference type="Pfam" id="PF20153"/>
    </source>
</evidence>
<feature type="transmembrane region" description="Helical" evidence="1">
    <location>
        <begin position="137"/>
        <end position="162"/>
    </location>
</feature>
<evidence type="ECO:0000313" key="4">
    <source>
        <dbReference type="Proteomes" id="UP000008370"/>
    </source>
</evidence>
<dbReference type="EMBL" id="JH930470">
    <property type="protein sequence ID" value="EKM58230.1"/>
    <property type="molecule type" value="Genomic_DNA"/>
</dbReference>
<proteinExistence type="predicted"/>
<gene>
    <name evidence="3" type="ORF">PHACADRAFT_116987</name>
</gene>
<feature type="transmembrane region" description="Helical" evidence="1">
    <location>
        <begin position="47"/>
        <end position="69"/>
    </location>
</feature>
<feature type="transmembrane region" description="Helical" evidence="1">
    <location>
        <begin position="103"/>
        <end position="131"/>
    </location>
</feature>
<feature type="domain" description="DUF6535" evidence="2">
    <location>
        <begin position="36"/>
        <end position="133"/>
    </location>
</feature>
<dbReference type="KEGG" id="pco:PHACADRAFT_116987"/>
<dbReference type="InterPro" id="IPR045338">
    <property type="entry name" value="DUF6535"/>
</dbReference>
<keyword evidence="4" id="KW-1185">Reference proteome</keyword>
<organism evidence="3 4">
    <name type="scientific">Phanerochaete carnosa (strain HHB-10118-sp)</name>
    <name type="common">White-rot fungus</name>
    <name type="synonym">Peniophora carnosa</name>
    <dbReference type="NCBI Taxonomy" id="650164"/>
    <lineage>
        <taxon>Eukaryota</taxon>
        <taxon>Fungi</taxon>
        <taxon>Dikarya</taxon>
        <taxon>Basidiomycota</taxon>
        <taxon>Agaricomycotina</taxon>
        <taxon>Agaricomycetes</taxon>
        <taxon>Polyporales</taxon>
        <taxon>Phanerochaetaceae</taxon>
        <taxon>Phanerochaete</taxon>
    </lineage>
</organism>
<dbReference type="Proteomes" id="UP000008370">
    <property type="component" value="Unassembled WGS sequence"/>
</dbReference>
<dbReference type="GeneID" id="18907782"/>
<name>K5WFY8_PHACS</name>
<keyword evidence="1" id="KW-1133">Transmembrane helix</keyword>
<dbReference type="RefSeq" id="XP_007393553.1">
    <property type="nucleotide sequence ID" value="XM_007393491.1"/>
</dbReference>
<reference evidence="3 4" key="1">
    <citation type="journal article" date="2012" name="BMC Genomics">
        <title>Comparative genomics of the white-rot fungi, Phanerochaete carnosa and P. chrysosporium, to elucidate the genetic basis of the distinct wood types they colonize.</title>
        <authorList>
            <person name="Suzuki H."/>
            <person name="MacDonald J."/>
            <person name="Syed K."/>
            <person name="Salamov A."/>
            <person name="Hori C."/>
            <person name="Aerts A."/>
            <person name="Henrissat B."/>
            <person name="Wiebenga A."/>
            <person name="vanKuyk P.A."/>
            <person name="Barry K."/>
            <person name="Lindquist E."/>
            <person name="LaButti K."/>
            <person name="Lapidus A."/>
            <person name="Lucas S."/>
            <person name="Coutinho P."/>
            <person name="Gong Y."/>
            <person name="Samejima M."/>
            <person name="Mahadevan R."/>
            <person name="Abou-Zaid M."/>
            <person name="de Vries R.P."/>
            <person name="Igarashi K."/>
            <person name="Yadav J.S."/>
            <person name="Grigoriev I.V."/>
            <person name="Master E.R."/>
        </authorList>
    </citation>
    <scope>NUCLEOTIDE SEQUENCE [LARGE SCALE GENOMIC DNA]</scope>
    <source>
        <strain evidence="3 4">HHB-10118-sp</strain>
    </source>
</reference>